<organism evidence="1 2">
    <name type="scientific">Paenibacillus thalictri</name>
    <dbReference type="NCBI Taxonomy" id="2527873"/>
    <lineage>
        <taxon>Bacteria</taxon>
        <taxon>Bacillati</taxon>
        <taxon>Bacillota</taxon>
        <taxon>Bacilli</taxon>
        <taxon>Bacillales</taxon>
        <taxon>Paenibacillaceae</taxon>
        <taxon>Paenibacillus</taxon>
    </lineage>
</organism>
<keyword evidence="2" id="KW-1185">Reference proteome</keyword>
<dbReference type="Proteomes" id="UP000293142">
    <property type="component" value="Unassembled WGS sequence"/>
</dbReference>
<dbReference type="InterPro" id="IPR019700">
    <property type="entry name" value="Sigma-G_inhibitor_Gin"/>
</dbReference>
<sequence length="75" mass="8699">MDETENIQKDNCTCTCIICGETRNDGIMIIDEFICDGCEAEIVRTDVKDAKYPFFIHQLKRILYKGNINEKHIDL</sequence>
<dbReference type="OrthoDB" id="2886653at2"/>
<reference evidence="1 2" key="1">
    <citation type="submission" date="2019-02" db="EMBL/GenBank/DDBJ databases">
        <title>Paenibacillus sp. nov., isolated from surface-sterilized tissue of Thalictrum simplex L.</title>
        <authorList>
            <person name="Tuo L."/>
        </authorList>
    </citation>
    <scope>NUCLEOTIDE SEQUENCE [LARGE SCALE GENOMIC DNA]</scope>
    <source>
        <strain evidence="1 2">N2SHLJ1</strain>
    </source>
</reference>
<accession>A0A4Q9DD43</accession>
<dbReference type="Pfam" id="PF10764">
    <property type="entry name" value="Gin"/>
    <property type="match status" value="1"/>
</dbReference>
<proteinExistence type="predicted"/>
<dbReference type="AlphaFoldDB" id="A0A4Q9DD43"/>
<evidence type="ECO:0000313" key="2">
    <source>
        <dbReference type="Proteomes" id="UP000293142"/>
    </source>
</evidence>
<protein>
    <submittedName>
        <fullName evidence="1">Inhibitor of sigma-G Gin</fullName>
    </submittedName>
</protein>
<name>A0A4Q9DD43_9BACL</name>
<dbReference type="RefSeq" id="WP_131018628.1">
    <property type="nucleotide sequence ID" value="NZ_SIRE01000042.1"/>
</dbReference>
<evidence type="ECO:0000313" key="1">
    <source>
        <dbReference type="EMBL" id="TBL68996.1"/>
    </source>
</evidence>
<dbReference type="EMBL" id="SIRE01000042">
    <property type="protein sequence ID" value="TBL68996.1"/>
    <property type="molecule type" value="Genomic_DNA"/>
</dbReference>
<gene>
    <name evidence="1" type="ORF">EYB31_37135</name>
</gene>
<comment type="caution">
    <text evidence="1">The sequence shown here is derived from an EMBL/GenBank/DDBJ whole genome shotgun (WGS) entry which is preliminary data.</text>
</comment>